<dbReference type="Gene3D" id="3.40.50.300">
    <property type="entry name" value="P-loop containing nucleotide triphosphate hydrolases"/>
    <property type="match status" value="2"/>
</dbReference>
<evidence type="ECO:0000313" key="11">
    <source>
        <dbReference type="Proteomes" id="UP000192936"/>
    </source>
</evidence>
<keyword evidence="5" id="KW-0547">Nucleotide-binding</keyword>
<keyword evidence="7" id="KW-1278">Translocase</keyword>
<organism evidence="10 11">
    <name type="scientific">Azospirillum oryzae</name>
    <dbReference type="NCBI Taxonomy" id="286727"/>
    <lineage>
        <taxon>Bacteria</taxon>
        <taxon>Pseudomonadati</taxon>
        <taxon>Pseudomonadota</taxon>
        <taxon>Alphaproteobacteria</taxon>
        <taxon>Rhodospirillales</taxon>
        <taxon>Azospirillaceae</taxon>
        <taxon>Azospirillum</taxon>
    </lineage>
</organism>
<dbReference type="STRING" id="286727.SAMN02982917_1090"/>
<dbReference type="AlphaFoldDB" id="A0A1X7DX18"/>
<sequence>MSDGFIELRDIRKVFSGVVALDAMSLVIKPGEIHCLAGENGSGKSTVIKIMSGVYQPDGGEFLIDGKPVTGMTPIEAIAHGVQVIYQDFSLFGNLTVAENLAMNVHLGEKRRLMNWRRTRTIAREAVDRLGVELDLDAEVASLPTAGKQLVAIARALMSDARLIIMDEPTTALTRKEVETLFRIVRDIQARGIAILFVSHKMREMLEISERITVIRNGRKVAEGPTGDFDEALITRHMTGGDILNEPYVWTPPPGTQVPPRLEIRDLTVPGKCEGLNLAIRPGEIVGLSGLLGSGRTELALALFGMVPNHRGEILIDGKPARLRTTQEAIDAGIAYVPEDRLTEGLFLPQSIKRNMLATSYERLARNLVIDRSQAEEMTQGMVRAMQIATPTAEKPVMQLSGGNQQRVVLARWLLTDARVLILNGPTVGVDVGSKAEIHAKIRELAQHHGLAVLMISDDVLELVQNCNRIVLMHRGRFIDDLPAADVTEETVSDRLKTFT</sequence>
<keyword evidence="8" id="KW-0472">Membrane</keyword>
<evidence type="ECO:0000259" key="9">
    <source>
        <dbReference type="PROSITE" id="PS50893"/>
    </source>
</evidence>
<dbReference type="InterPro" id="IPR003593">
    <property type="entry name" value="AAA+_ATPase"/>
</dbReference>
<proteinExistence type="predicted"/>
<evidence type="ECO:0000256" key="1">
    <source>
        <dbReference type="ARBA" id="ARBA00022448"/>
    </source>
</evidence>
<protein>
    <submittedName>
        <fullName evidence="10">Monosaccharide ABC transporter ATP-binding protein, CUT2 family</fullName>
    </submittedName>
</protein>
<dbReference type="SMART" id="SM00382">
    <property type="entry name" value="AAA"/>
    <property type="match status" value="2"/>
</dbReference>
<evidence type="ECO:0000256" key="4">
    <source>
        <dbReference type="ARBA" id="ARBA00022737"/>
    </source>
</evidence>
<dbReference type="InterPro" id="IPR003439">
    <property type="entry name" value="ABC_transporter-like_ATP-bd"/>
</dbReference>
<dbReference type="GO" id="GO:0016887">
    <property type="term" value="F:ATP hydrolysis activity"/>
    <property type="evidence" value="ECO:0007669"/>
    <property type="project" value="InterPro"/>
</dbReference>
<keyword evidence="6 10" id="KW-0067">ATP-binding</keyword>
<dbReference type="InterPro" id="IPR017871">
    <property type="entry name" value="ABC_transporter-like_CS"/>
</dbReference>
<evidence type="ECO:0000256" key="2">
    <source>
        <dbReference type="ARBA" id="ARBA00022475"/>
    </source>
</evidence>
<dbReference type="SUPFAM" id="SSF52540">
    <property type="entry name" value="P-loop containing nucleoside triphosphate hydrolases"/>
    <property type="match status" value="2"/>
</dbReference>
<feature type="domain" description="ABC transporter" evidence="9">
    <location>
        <begin position="6"/>
        <end position="242"/>
    </location>
</feature>
<dbReference type="CDD" id="cd03216">
    <property type="entry name" value="ABC_Carb_Monos_I"/>
    <property type="match status" value="1"/>
</dbReference>
<reference evidence="10 11" key="1">
    <citation type="submission" date="2017-04" db="EMBL/GenBank/DDBJ databases">
        <authorList>
            <person name="Afonso C.L."/>
            <person name="Miller P.J."/>
            <person name="Scott M.A."/>
            <person name="Spackman E."/>
            <person name="Goraichik I."/>
            <person name="Dimitrov K.M."/>
            <person name="Suarez D.L."/>
            <person name="Swayne D.E."/>
        </authorList>
    </citation>
    <scope>NUCLEOTIDE SEQUENCE [LARGE SCALE GENOMIC DNA]</scope>
    <source>
        <strain evidence="10 11">A2P</strain>
    </source>
</reference>
<evidence type="ECO:0000256" key="5">
    <source>
        <dbReference type="ARBA" id="ARBA00022741"/>
    </source>
</evidence>
<keyword evidence="2" id="KW-1003">Cell membrane</keyword>
<dbReference type="Proteomes" id="UP000192936">
    <property type="component" value="Unassembled WGS sequence"/>
</dbReference>
<evidence type="ECO:0000256" key="3">
    <source>
        <dbReference type="ARBA" id="ARBA00022597"/>
    </source>
</evidence>
<dbReference type="GO" id="GO:0005524">
    <property type="term" value="F:ATP binding"/>
    <property type="evidence" value="ECO:0007669"/>
    <property type="project" value="UniProtKB-KW"/>
</dbReference>
<evidence type="ECO:0000256" key="7">
    <source>
        <dbReference type="ARBA" id="ARBA00022967"/>
    </source>
</evidence>
<dbReference type="PANTHER" id="PTHR43790">
    <property type="entry name" value="CARBOHYDRATE TRANSPORT ATP-BINDING PROTEIN MG119-RELATED"/>
    <property type="match status" value="1"/>
</dbReference>
<dbReference type="PROSITE" id="PS50893">
    <property type="entry name" value="ABC_TRANSPORTER_2"/>
    <property type="match status" value="2"/>
</dbReference>
<dbReference type="CDD" id="cd03215">
    <property type="entry name" value="ABC_Carb_Monos_II"/>
    <property type="match status" value="1"/>
</dbReference>
<feature type="domain" description="ABC transporter" evidence="9">
    <location>
        <begin position="256"/>
        <end position="500"/>
    </location>
</feature>
<dbReference type="Pfam" id="PF00005">
    <property type="entry name" value="ABC_tran"/>
    <property type="match status" value="2"/>
</dbReference>
<gene>
    <name evidence="10" type="ORF">SAMN02982917_1090</name>
</gene>
<accession>A0A1X7DX18</accession>
<keyword evidence="4" id="KW-0677">Repeat</keyword>
<evidence type="ECO:0000256" key="6">
    <source>
        <dbReference type="ARBA" id="ARBA00022840"/>
    </source>
</evidence>
<keyword evidence="1" id="KW-0813">Transport</keyword>
<dbReference type="InterPro" id="IPR027417">
    <property type="entry name" value="P-loop_NTPase"/>
</dbReference>
<dbReference type="PANTHER" id="PTHR43790:SF1">
    <property type="entry name" value="XYLOSE IMPORT ATP-BINDING PROTEIN XYLG"/>
    <property type="match status" value="1"/>
</dbReference>
<name>A0A1X7DX18_9PROT</name>
<evidence type="ECO:0000313" key="10">
    <source>
        <dbReference type="EMBL" id="SMF22725.1"/>
    </source>
</evidence>
<keyword evidence="3" id="KW-0762">Sugar transport</keyword>
<dbReference type="PROSITE" id="PS00211">
    <property type="entry name" value="ABC_TRANSPORTER_1"/>
    <property type="match status" value="1"/>
</dbReference>
<dbReference type="RefSeq" id="WP_085082992.1">
    <property type="nucleotide sequence ID" value="NZ_FXAK01000001.1"/>
</dbReference>
<dbReference type="EMBL" id="FXAK01000001">
    <property type="protein sequence ID" value="SMF22725.1"/>
    <property type="molecule type" value="Genomic_DNA"/>
</dbReference>
<dbReference type="InterPro" id="IPR050107">
    <property type="entry name" value="ABC_carbohydrate_import_ATPase"/>
</dbReference>
<dbReference type="OrthoDB" id="7283113at2"/>
<evidence type="ECO:0000256" key="8">
    <source>
        <dbReference type="ARBA" id="ARBA00023136"/>
    </source>
</evidence>